<dbReference type="EMBL" id="QWLV01000001">
    <property type="protein sequence ID" value="RHW19077.1"/>
    <property type="molecule type" value="Genomic_DNA"/>
</dbReference>
<keyword evidence="2" id="KW-1185">Reference proteome</keyword>
<organism evidence="1 2">
    <name type="scientific">Sphingomonas gilva</name>
    <dbReference type="NCBI Taxonomy" id="2305907"/>
    <lineage>
        <taxon>Bacteria</taxon>
        <taxon>Pseudomonadati</taxon>
        <taxon>Pseudomonadota</taxon>
        <taxon>Alphaproteobacteria</taxon>
        <taxon>Sphingomonadales</taxon>
        <taxon>Sphingomonadaceae</taxon>
        <taxon>Sphingomonas</taxon>
    </lineage>
</organism>
<dbReference type="AlphaFoldDB" id="A0A396RR03"/>
<proteinExistence type="predicted"/>
<reference evidence="1 2" key="1">
    <citation type="submission" date="2018-08" db="EMBL/GenBank/DDBJ databases">
        <title>The multiple taxonomic identification of Sphingomonas gilva.</title>
        <authorList>
            <person name="Zhu D."/>
            <person name="Zheng S."/>
        </authorList>
    </citation>
    <scope>NUCLEOTIDE SEQUENCE [LARGE SCALE GENOMIC DNA]</scope>
    <source>
        <strain evidence="1 2">ZDH117</strain>
    </source>
</reference>
<sequence length="223" mass="23837">MTIDPEMLMAYADGELDDLAAKRVERAIEADPALAEQVRQHRLLTARVAASYARVAAAPVPGHLADMLRSNVVPLPTRERRRHWATGLAMAASLAIGLVVGRGLLPASDSGFDPRISGELAQALDTQLASVQPAGAAARVGLSFRARDGRYCRSYEQAEAAGIACREDDGWTQRHWIAVPRQDTQYRQAGANGIAAAAQAMMAGEPLDAAGERAAREAGWRAE</sequence>
<name>A0A396RR03_9SPHN</name>
<dbReference type="Proteomes" id="UP000266693">
    <property type="component" value="Unassembled WGS sequence"/>
</dbReference>
<evidence type="ECO:0000313" key="2">
    <source>
        <dbReference type="Proteomes" id="UP000266693"/>
    </source>
</evidence>
<dbReference type="RefSeq" id="WP_118862585.1">
    <property type="nucleotide sequence ID" value="NZ_QWLV01000001.1"/>
</dbReference>
<evidence type="ECO:0000313" key="1">
    <source>
        <dbReference type="EMBL" id="RHW19077.1"/>
    </source>
</evidence>
<dbReference type="OrthoDB" id="7502743at2"/>
<protein>
    <submittedName>
        <fullName evidence="1">Anti-sigma factor</fullName>
    </submittedName>
</protein>
<comment type="caution">
    <text evidence="1">The sequence shown here is derived from an EMBL/GenBank/DDBJ whole genome shotgun (WGS) entry which is preliminary data.</text>
</comment>
<gene>
    <name evidence="1" type="ORF">D1610_02860</name>
</gene>
<accession>A0A396RR03</accession>